<dbReference type="Proteomes" id="UP000028521">
    <property type="component" value="Unassembled WGS sequence"/>
</dbReference>
<dbReference type="STRING" id="1197477.IA57_06820"/>
<sequence length="117" mass="13146">MNIRRLGLIVVFFCAGFFGFKAIAPLFASAPTLQSCVSKTETIAQVFKDNSQHIVLKTVSGDQYYISQDLHEINLDTLNAKVLNKTVTLHMAKLWLGTSEYIAQLEIDDTIIFTEFN</sequence>
<dbReference type="eggNOG" id="ENOG5032TN2">
    <property type="taxonomic scope" value="Bacteria"/>
</dbReference>
<name>A0A084TLF1_9FLAO</name>
<protein>
    <submittedName>
        <fullName evidence="1">Uncharacterized protein</fullName>
    </submittedName>
</protein>
<reference evidence="1 2" key="1">
    <citation type="journal article" date="2014" name="Genome Announc.">
        <title>Draft Genome Sequence of the Algicidal Bacterium Mangrovimonas yunxiaonensis Strain LY01.</title>
        <authorList>
            <person name="Li Y."/>
            <person name="Zhu H."/>
            <person name="Li C."/>
            <person name="Zhang H."/>
            <person name="Chen Z."/>
            <person name="Zheng W."/>
            <person name="Xu H."/>
            <person name="Zheng T."/>
        </authorList>
    </citation>
    <scope>NUCLEOTIDE SEQUENCE [LARGE SCALE GENOMIC DNA]</scope>
    <source>
        <strain evidence="1 2">LY01</strain>
    </source>
</reference>
<keyword evidence="2" id="KW-1185">Reference proteome</keyword>
<dbReference type="OrthoDB" id="979995at2"/>
<accession>A0A084TLF1</accession>
<dbReference type="RefSeq" id="WP_036120897.1">
    <property type="nucleotide sequence ID" value="NZ_BMET01000001.1"/>
</dbReference>
<comment type="caution">
    <text evidence="1">The sequence shown here is derived from an EMBL/GenBank/DDBJ whole genome shotgun (WGS) entry which is preliminary data.</text>
</comment>
<proteinExistence type="predicted"/>
<reference evidence="2" key="2">
    <citation type="submission" date="2014-07" db="EMBL/GenBank/DDBJ databases">
        <title>Genome sequence of Mangrovimonas yunxiaonensis.</title>
        <authorList>
            <person name="Li Y."/>
            <person name="Zheng T."/>
        </authorList>
    </citation>
    <scope>NUCLEOTIDE SEQUENCE [LARGE SCALE GENOMIC DNA]</scope>
    <source>
        <strain evidence="2">LY01</strain>
    </source>
</reference>
<evidence type="ECO:0000313" key="1">
    <source>
        <dbReference type="EMBL" id="KFB01537.1"/>
    </source>
</evidence>
<dbReference type="AlphaFoldDB" id="A0A084TLF1"/>
<organism evidence="1 2">
    <name type="scientific">Mangrovimonas yunxiaonensis</name>
    <dbReference type="NCBI Taxonomy" id="1197477"/>
    <lineage>
        <taxon>Bacteria</taxon>
        <taxon>Pseudomonadati</taxon>
        <taxon>Bacteroidota</taxon>
        <taxon>Flavobacteriia</taxon>
        <taxon>Flavobacteriales</taxon>
        <taxon>Flavobacteriaceae</taxon>
        <taxon>Mangrovimonas</taxon>
    </lineage>
</organism>
<dbReference type="EMBL" id="JPFK01000005">
    <property type="protein sequence ID" value="KFB01537.1"/>
    <property type="molecule type" value="Genomic_DNA"/>
</dbReference>
<gene>
    <name evidence="1" type="ORF">IA57_06820</name>
</gene>
<evidence type="ECO:0000313" key="2">
    <source>
        <dbReference type="Proteomes" id="UP000028521"/>
    </source>
</evidence>